<reference evidence="4" key="2">
    <citation type="journal article" date="2017" name="Plant Physiol. Biochem.">
        <title>Differential oxidative and antioxidative response of duckweed Lemna minor toward plant growth promoting/inhibiting bacteria.</title>
        <authorList>
            <person name="Ishizawa H."/>
            <person name="Kuroda M."/>
            <person name="Morikawa M."/>
            <person name="Ike M."/>
        </authorList>
    </citation>
    <scope>NUCLEOTIDE SEQUENCE [LARGE SCALE GENOMIC DNA]</scope>
    <source>
        <strain evidence="4">M6</strain>
    </source>
</reference>
<proteinExistence type="predicted"/>
<evidence type="ECO:0000259" key="2">
    <source>
        <dbReference type="Pfam" id="PF13372"/>
    </source>
</evidence>
<evidence type="ECO:0000313" key="3">
    <source>
        <dbReference type="EMBL" id="BBF81964.1"/>
    </source>
</evidence>
<feature type="signal peptide" evidence="1">
    <location>
        <begin position="1"/>
        <end position="32"/>
    </location>
</feature>
<sequence length="417" mass="46228">MTVAHLKLRRKSAPLILCGATFLSGVYAPAFAQETFGEALAMGKPLLESRLRYEGVDQAGLKKGSALTLRNRIGFQSADWKNLKFLVEFDDVRALDDDYNSTTNGKTQYPTVPDPTVTELNRAQVVWTPSSFTTVTAGRQRLLLDDARFIGNIGWRQDEQTFDALRVDTTVGKLAVTYAYVFQVNRILGESADWDSDSHLLNVTLPINEALKIQAFDYALDFENAKANSTNTIGLKASGSAWVSSFKLAYSGYYAKQTDYGYNPADFELSASNIDGAVTWDMYTFKVGYETFEGDGTRGFITPLATAHAFNGWSDALAFNGNKTMANGFKNLSYTLTVAGYTHPSFPLIKNPTLTLAYHDFETDRLSQSIGTEFDAQFASGLTKNLSLLLKYADFERANTLMPASRTKVWVGFEYKL</sequence>
<evidence type="ECO:0000256" key="1">
    <source>
        <dbReference type="SAM" id="SignalP"/>
    </source>
</evidence>
<dbReference type="InterPro" id="IPR025388">
    <property type="entry name" value="Alginate_export_dom"/>
</dbReference>
<gene>
    <name evidence="3" type="ORF">EM6_2583</name>
</gene>
<dbReference type="Proteomes" id="UP000278756">
    <property type="component" value="Chromosome 2"/>
</dbReference>
<keyword evidence="1" id="KW-0732">Signal</keyword>
<dbReference type="EMBL" id="AP018828">
    <property type="protein sequence ID" value="BBF81964.1"/>
    <property type="molecule type" value="Genomic_DNA"/>
</dbReference>
<reference evidence="4" key="1">
    <citation type="journal article" date="2017" name="Biotechnol. Biofuels">
        <title>Evaluation of environmental bacterial communities as a factor affecting the growth of duckweed Lemna minor.</title>
        <authorList>
            <person name="Ishizawa H."/>
            <person name="Kuroda M."/>
            <person name="Morikawa M."/>
            <person name="Ike M."/>
        </authorList>
    </citation>
    <scope>NUCLEOTIDE SEQUENCE [LARGE SCALE GENOMIC DNA]</scope>
    <source>
        <strain evidence="4">M6</strain>
    </source>
</reference>
<accession>A0A3G9G9V5</accession>
<evidence type="ECO:0000313" key="4">
    <source>
        <dbReference type="Proteomes" id="UP000278756"/>
    </source>
</evidence>
<dbReference type="AlphaFoldDB" id="A0A3G9G9V5"/>
<organism evidence="3 4">
    <name type="scientific">Asticcacaulis excentricus</name>
    <dbReference type="NCBI Taxonomy" id="78587"/>
    <lineage>
        <taxon>Bacteria</taxon>
        <taxon>Pseudomonadati</taxon>
        <taxon>Pseudomonadota</taxon>
        <taxon>Alphaproteobacteria</taxon>
        <taxon>Caulobacterales</taxon>
        <taxon>Caulobacteraceae</taxon>
        <taxon>Asticcacaulis</taxon>
    </lineage>
</organism>
<name>A0A3G9G9V5_9CAUL</name>
<feature type="chain" id="PRO_5018317703" description="Alginate export domain-containing protein" evidence="1">
    <location>
        <begin position="33"/>
        <end position="417"/>
    </location>
</feature>
<protein>
    <recommendedName>
        <fullName evidence="2">Alginate export domain-containing protein</fullName>
    </recommendedName>
</protein>
<dbReference type="Pfam" id="PF13372">
    <property type="entry name" value="Alginate_exp"/>
    <property type="match status" value="1"/>
</dbReference>
<feature type="domain" description="Alginate export" evidence="2">
    <location>
        <begin position="57"/>
        <end position="295"/>
    </location>
</feature>